<dbReference type="InterPro" id="IPR036134">
    <property type="entry name" value="Crypto/Photolyase_FAD-like_sf"/>
</dbReference>
<dbReference type="FunFam" id="1.10.579.10:FF:000002">
    <property type="entry name" value="Deoxyribodipyrimidine photolyase"/>
    <property type="match status" value="1"/>
</dbReference>
<protein>
    <recommendedName>
        <fullName evidence="4">Deoxyribodipyrimidine photo-lyase</fullName>
        <ecNumber evidence="3">4.1.99.3</ecNumber>
    </recommendedName>
    <alternativeName>
        <fullName evidence="12">DNA photolyase</fullName>
    </alternativeName>
</protein>
<feature type="domain" description="Photolyase/cryptochrome alpha/beta" evidence="15">
    <location>
        <begin position="26"/>
        <end position="154"/>
    </location>
</feature>
<evidence type="ECO:0000256" key="11">
    <source>
        <dbReference type="ARBA" id="ARBA00023239"/>
    </source>
</evidence>
<dbReference type="InterPro" id="IPR052219">
    <property type="entry name" value="Photolyase_Class-2"/>
</dbReference>
<dbReference type="PANTHER" id="PTHR10211:SF0">
    <property type="entry name" value="DEOXYRIBODIPYRIMIDINE PHOTO-LYASE"/>
    <property type="match status" value="1"/>
</dbReference>
<evidence type="ECO:0000256" key="1">
    <source>
        <dbReference type="ARBA" id="ARBA00001974"/>
    </source>
</evidence>
<dbReference type="Gene3D" id="1.25.40.80">
    <property type="match status" value="1"/>
</dbReference>
<dbReference type="AlphaFoldDB" id="A0AA97FCP3"/>
<dbReference type="GO" id="GO:0000719">
    <property type="term" value="P:photoreactive repair"/>
    <property type="evidence" value="ECO:0007669"/>
    <property type="project" value="TreeGrafter"/>
</dbReference>
<dbReference type="InterPro" id="IPR036155">
    <property type="entry name" value="Crypto/Photolyase_N_sf"/>
</dbReference>
<evidence type="ECO:0000313" key="16">
    <source>
        <dbReference type="EMBL" id="WOF15799.1"/>
    </source>
</evidence>
<sequence length="464" mass="54260">MIYAGDEVEFENRITLLNDRTVKSGDYVLYWMNASVRSEYNHALEYSALTANKMNLPLVVYFGIYRNFPESNLRHFQFMLEGLKETAKELKNRGCFVYFSCESPPHGAIRLSKKAAVMIADYGYLSIHKEWYDETAKKSQCPVILAESNVVVPVSKASFKEEWSAATIRRKISPQISQYLLKPKKENPKRDNLKINIPKMYFDQIDIKEILNSQSPDGSVPPSPFFKGGYLEAKKHLDVFIKKKLAGYNDFRNNPEYDCLSNMSPYLHFGHISPVEIAIEVVNSGYLDYHDYLEQLIVRRELAVNFVSYNPDYNNFNCLPEWCKKTLLEHRFDIREYLYTPEDFERSKTHDKYWNASNDELKISGKMHGYMRMYWGKKILEWSKNPIEAFETALYLNNKYSLDGRDPNSYAGIAWCFGKHDRAWMERPVFGKIRYMNENGLKRKFNPDLYVEKVSGLSYGKNLS</sequence>
<evidence type="ECO:0000256" key="12">
    <source>
        <dbReference type="ARBA" id="ARBA00031671"/>
    </source>
</evidence>
<keyword evidence="17" id="KW-1185">Reference proteome</keyword>
<evidence type="ECO:0000256" key="4">
    <source>
        <dbReference type="ARBA" id="ARBA00014046"/>
    </source>
</evidence>
<dbReference type="PROSITE" id="PS01084">
    <property type="entry name" value="DNA_PHOTOLYASES_2_2"/>
    <property type="match status" value="1"/>
</dbReference>
<evidence type="ECO:0000256" key="8">
    <source>
        <dbReference type="ARBA" id="ARBA00022991"/>
    </source>
</evidence>
<dbReference type="PROSITE" id="PS51645">
    <property type="entry name" value="PHR_CRY_ALPHA_BETA"/>
    <property type="match status" value="1"/>
</dbReference>
<keyword evidence="8" id="KW-0157">Chromophore</keyword>
<proteinExistence type="inferred from homology"/>
<dbReference type="Pfam" id="PF00875">
    <property type="entry name" value="DNA_photolyase"/>
    <property type="match status" value="1"/>
</dbReference>
<evidence type="ECO:0000256" key="9">
    <source>
        <dbReference type="ARBA" id="ARBA00023125"/>
    </source>
</evidence>
<evidence type="ECO:0000256" key="13">
    <source>
        <dbReference type="ARBA" id="ARBA00033999"/>
    </source>
</evidence>
<dbReference type="InterPro" id="IPR006050">
    <property type="entry name" value="DNA_photolyase_N"/>
</dbReference>
<dbReference type="KEGG" id="mefw:F1737_03370"/>
<dbReference type="RefSeq" id="WP_317137372.1">
    <property type="nucleotide sequence ID" value="NZ_CP043875.1"/>
</dbReference>
<keyword evidence="10" id="KW-0234">DNA repair</keyword>
<comment type="cofactor">
    <cofactor evidence="14">
        <name>coenzyme F420-(gamma-Glu)n</name>
        <dbReference type="ChEBI" id="CHEBI:133980"/>
    </cofactor>
</comment>
<evidence type="ECO:0000259" key="15">
    <source>
        <dbReference type="PROSITE" id="PS51645"/>
    </source>
</evidence>
<comment type="similarity">
    <text evidence="2">Belongs to the DNA photolyase class-2 family.</text>
</comment>
<dbReference type="Gene3D" id="1.10.579.10">
    <property type="entry name" value="DNA Cyclobutane Dipyrimidine Photolyase, subunit A, domain 3"/>
    <property type="match status" value="1"/>
</dbReference>
<evidence type="ECO:0000256" key="10">
    <source>
        <dbReference type="ARBA" id="ARBA00023204"/>
    </source>
</evidence>
<gene>
    <name evidence="16" type="ORF">F1737_03370</name>
</gene>
<dbReference type="EC" id="4.1.99.3" evidence="3"/>
<dbReference type="GO" id="GO:0003904">
    <property type="term" value="F:deoxyribodipyrimidine photo-lyase activity"/>
    <property type="evidence" value="ECO:0007669"/>
    <property type="project" value="UniProtKB-EC"/>
</dbReference>
<accession>A0AA97FCP3</accession>
<dbReference type="EMBL" id="CP043875">
    <property type="protein sequence ID" value="WOF15799.1"/>
    <property type="molecule type" value="Genomic_DNA"/>
</dbReference>
<dbReference type="SUPFAM" id="SSF52425">
    <property type="entry name" value="Cryptochrome/photolyase, N-terminal domain"/>
    <property type="match status" value="1"/>
</dbReference>
<dbReference type="Proteomes" id="UP001301797">
    <property type="component" value="Chromosome"/>
</dbReference>
<dbReference type="InterPro" id="IPR014729">
    <property type="entry name" value="Rossmann-like_a/b/a_fold"/>
</dbReference>
<comment type="catalytic activity">
    <reaction evidence="13">
        <text>cyclobutadipyrimidine (in DNA) = 2 pyrimidine residues (in DNA).</text>
        <dbReference type="EC" id="4.1.99.3"/>
    </reaction>
</comment>
<reference evidence="16 17" key="1">
    <citation type="submission" date="2019-09" db="EMBL/GenBank/DDBJ databases">
        <title>The complete genome of Methanoplanus sp. FWC-SCC4.</title>
        <authorList>
            <person name="Chen S.-C."/>
            <person name="Zhou Y.-Z."/>
            <person name="Lai M.-C."/>
        </authorList>
    </citation>
    <scope>NUCLEOTIDE SEQUENCE [LARGE SCALE GENOMIC DNA]</scope>
    <source>
        <strain evidence="16 17">FWC-SCC4</strain>
    </source>
</reference>
<organism evidence="16 17">
    <name type="scientific">Methanochimaera problematica</name>
    <dbReference type="NCBI Taxonomy" id="2609417"/>
    <lineage>
        <taxon>Archaea</taxon>
        <taxon>Methanobacteriati</taxon>
        <taxon>Methanobacteriota</taxon>
        <taxon>Stenosarchaea group</taxon>
        <taxon>Methanomicrobia</taxon>
        <taxon>Methanomicrobiales</taxon>
        <taxon>Methanomicrobiaceae</taxon>
        <taxon>Methanochimaera</taxon>
    </lineage>
</organism>
<evidence type="ECO:0000256" key="7">
    <source>
        <dbReference type="ARBA" id="ARBA00022827"/>
    </source>
</evidence>
<evidence type="ECO:0000256" key="2">
    <source>
        <dbReference type="ARBA" id="ARBA00006409"/>
    </source>
</evidence>
<evidence type="ECO:0000256" key="5">
    <source>
        <dbReference type="ARBA" id="ARBA00022630"/>
    </source>
</evidence>
<dbReference type="SUPFAM" id="SSF48173">
    <property type="entry name" value="Cryptochrome/photolyase FAD-binding domain"/>
    <property type="match status" value="1"/>
</dbReference>
<dbReference type="GO" id="GO:0003677">
    <property type="term" value="F:DNA binding"/>
    <property type="evidence" value="ECO:0007669"/>
    <property type="project" value="UniProtKB-KW"/>
</dbReference>
<keyword evidence="5" id="KW-0285">Flavoprotein</keyword>
<evidence type="ECO:0000313" key="17">
    <source>
        <dbReference type="Proteomes" id="UP001301797"/>
    </source>
</evidence>
<dbReference type="Gene3D" id="3.40.50.620">
    <property type="entry name" value="HUPs"/>
    <property type="match status" value="1"/>
</dbReference>
<evidence type="ECO:0000256" key="3">
    <source>
        <dbReference type="ARBA" id="ARBA00013149"/>
    </source>
</evidence>
<keyword evidence="7" id="KW-0274">FAD</keyword>
<dbReference type="InterPro" id="IPR032673">
    <property type="entry name" value="DNA_photolyase_2_CS"/>
</dbReference>
<comment type="cofactor">
    <cofactor evidence="1">
        <name>FAD</name>
        <dbReference type="ChEBI" id="CHEBI:57692"/>
    </cofactor>
</comment>
<dbReference type="GeneID" id="85229177"/>
<evidence type="ECO:0000256" key="14">
    <source>
        <dbReference type="ARBA" id="ARBA00053026"/>
    </source>
</evidence>
<dbReference type="PANTHER" id="PTHR10211">
    <property type="entry name" value="DEOXYRIBODIPYRIMIDINE PHOTOLYASE"/>
    <property type="match status" value="1"/>
</dbReference>
<evidence type="ECO:0000256" key="6">
    <source>
        <dbReference type="ARBA" id="ARBA00022763"/>
    </source>
</evidence>
<keyword evidence="6" id="KW-0227">DNA damage</keyword>
<keyword evidence="11" id="KW-0456">Lyase</keyword>
<keyword evidence="9" id="KW-0238">DNA-binding</keyword>
<name>A0AA97FCP3_9EURY</name>